<dbReference type="Proteomes" id="UP000054018">
    <property type="component" value="Unassembled WGS sequence"/>
</dbReference>
<dbReference type="HOGENOM" id="CLU_2027664_0_0_1"/>
<dbReference type="AlphaFoldDB" id="A0A0D0A434"/>
<accession>A0A0D0A434</accession>
<gene>
    <name evidence="1" type="ORF">PISMIDRAFT_518679</name>
</gene>
<keyword evidence="2" id="KW-1185">Reference proteome</keyword>
<sequence length="122" mass="13880">MKLIRLRIVMMLQLHAYDSRHTEHADVFPWTSSSPDMRRGRCSVPTACGAGEETYERYLIIVPPTRHTIHGQKESTASWPVGGYHVHSAVIAPARNVAWVNPQTHQWRDEPCNAHALNRTSQ</sequence>
<dbReference type="EMBL" id="KN833690">
    <property type="protein sequence ID" value="KIK29142.1"/>
    <property type="molecule type" value="Genomic_DNA"/>
</dbReference>
<organism evidence="1 2">
    <name type="scientific">Pisolithus microcarpus 441</name>
    <dbReference type="NCBI Taxonomy" id="765257"/>
    <lineage>
        <taxon>Eukaryota</taxon>
        <taxon>Fungi</taxon>
        <taxon>Dikarya</taxon>
        <taxon>Basidiomycota</taxon>
        <taxon>Agaricomycotina</taxon>
        <taxon>Agaricomycetes</taxon>
        <taxon>Agaricomycetidae</taxon>
        <taxon>Boletales</taxon>
        <taxon>Sclerodermatineae</taxon>
        <taxon>Pisolithaceae</taxon>
        <taxon>Pisolithus</taxon>
    </lineage>
</organism>
<evidence type="ECO:0000313" key="2">
    <source>
        <dbReference type="Proteomes" id="UP000054018"/>
    </source>
</evidence>
<protein>
    <submittedName>
        <fullName evidence="1">Uncharacterized protein</fullName>
    </submittedName>
</protein>
<name>A0A0D0A434_9AGAM</name>
<reference evidence="1 2" key="1">
    <citation type="submission" date="2014-04" db="EMBL/GenBank/DDBJ databases">
        <authorList>
            <consortium name="DOE Joint Genome Institute"/>
            <person name="Kuo A."/>
            <person name="Kohler A."/>
            <person name="Costa M.D."/>
            <person name="Nagy L.G."/>
            <person name="Floudas D."/>
            <person name="Copeland A."/>
            <person name="Barry K.W."/>
            <person name="Cichocki N."/>
            <person name="Veneault-Fourrey C."/>
            <person name="LaButti K."/>
            <person name="Lindquist E.A."/>
            <person name="Lipzen A."/>
            <person name="Lundell T."/>
            <person name="Morin E."/>
            <person name="Murat C."/>
            <person name="Sun H."/>
            <person name="Tunlid A."/>
            <person name="Henrissat B."/>
            <person name="Grigoriev I.V."/>
            <person name="Hibbett D.S."/>
            <person name="Martin F."/>
            <person name="Nordberg H.P."/>
            <person name="Cantor M.N."/>
            <person name="Hua S.X."/>
        </authorList>
    </citation>
    <scope>NUCLEOTIDE SEQUENCE [LARGE SCALE GENOMIC DNA]</scope>
    <source>
        <strain evidence="1 2">441</strain>
    </source>
</reference>
<proteinExistence type="predicted"/>
<evidence type="ECO:0000313" key="1">
    <source>
        <dbReference type="EMBL" id="KIK29142.1"/>
    </source>
</evidence>
<reference evidence="2" key="2">
    <citation type="submission" date="2015-01" db="EMBL/GenBank/DDBJ databases">
        <title>Evolutionary Origins and Diversification of the Mycorrhizal Mutualists.</title>
        <authorList>
            <consortium name="DOE Joint Genome Institute"/>
            <consortium name="Mycorrhizal Genomics Consortium"/>
            <person name="Kohler A."/>
            <person name="Kuo A."/>
            <person name="Nagy L.G."/>
            <person name="Floudas D."/>
            <person name="Copeland A."/>
            <person name="Barry K.W."/>
            <person name="Cichocki N."/>
            <person name="Veneault-Fourrey C."/>
            <person name="LaButti K."/>
            <person name="Lindquist E.A."/>
            <person name="Lipzen A."/>
            <person name="Lundell T."/>
            <person name="Morin E."/>
            <person name="Murat C."/>
            <person name="Riley R."/>
            <person name="Ohm R."/>
            <person name="Sun H."/>
            <person name="Tunlid A."/>
            <person name="Henrissat B."/>
            <person name="Grigoriev I.V."/>
            <person name="Hibbett D.S."/>
            <person name="Martin F."/>
        </authorList>
    </citation>
    <scope>NUCLEOTIDE SEQUENCE [LARGE SCALE GENOMIC DNA]</scope>
    <source>
        <strain evidence="2">441</strain>
    </source>
</reference>